<name>A0A1G1XB17_9BACT</name>
<dbReference type="Proteomes" id="UP000177941">
    <property type="component" value="Unassembled WGS sequence"/>
</dbReference>
<evidence type="ECO:0000313" key="1">
    <source>
        <dbReference type="EMBL" id="OGY36780.1"/>
    </source>
</evidence>
<gene>
    <name evidence="1" type="ORF">A3E36_03765</name>
</gene>
<dbReference type="EMBL" id="MHHS01000029">
    <property type="protein sequence ID" value="OGY36780.1"/>
    <property type="molecule type" value="Genomic_DNA"/>
</dbReference>
<sequence>MNKRRIWMSVGLGTAFLLSVGVLVNMIGGVSVRSNDVTISRIAMHVVDPLTPGARTVVRWNMPSSIASQQVFVALRSKQGITVLTESPFFAGTASIQIPCTEPAGTASLELISSQNKSVIAWDTITISPAGPDCVR</sequence>
<accession>A0A1G1XB17</accession>
<proteinExistence type="predicted"/>
<organism evidence="1 2">
    <name type="scientific">Candidatus Andersenbacteria bacterium RIFCSPHIGHO2_12_FULL_45_11b</name>
    <dbReference type="NCBI Taxonomy" id="1797282"/>
    <lineage>
        <taxon>Bacteria</taxon>
        <taxon>Candidatus Anderseniibacteriota</taxon>
    </lineage>
</organism>
<comment type="caution">
    <text evidence="1">The sequence shown here is derived from an EMBL/GenBank/DDBJ whole genome shotgun (WGS) entry which is preliminary data.</text>
</comment>
<reference evidence="1 2" key="1">
    <citation type="journal article" date="2016" name="Nat. Commun.">
        <title>Thousands of microbial genomes shed light on interconnected biogeochemical processes in an aquifer system.</title>
        <authorList>
            <person name="Anantharaman K."/>
            <person name="Brown C.T."/>
            <person name="Hug L.A."/>
            <person name="Sharon I."/>
            <person name="Castelle C.J."/>
            <person name="Probst A.J."/>
            <person name="Thomas B.C."/>
            <person name="Singh A."/>
            <person name="Wilkins M.J."/>
            <person name="Karaoz U."/>
            <person name="Brodie E.L."/>
            <person name="Williams K.H."/>
            <person name="Hubbard S.S."/>
            <person name="Banfield J.F."/>
        </authorList>
    </citation>
    <scope>NUCLEOTIDE SEQUENCE [LARGE SCALE GENOMIC DNA]</scope>
</reference>
<protein>
    <submittedName>
        <fullName evidence="1">Uncharacterized protein</fullName>
    </submittedName>
</protein>
<evidence type="ECO:0000313" key="2">
    <source>
        <dbReference type="Proteomes" id="UP000177941"/>
    </source>
</evidence>
<dbReference type="AlphaFoldDB" id="A0A1G1XB17"/>